<evidence type="ECO:0000313" key="3">
    <source>
        <dbReference type="EMBL" id="EFJ39767.1"/>
    </source>
</evidence>
<dbReference type="eggNOG" id="ENOG502S4HH">
    <property type="taxonomic scope" value="Eukaryota"/>
</dbReference>
<evidence type="ECO:0000313" key="4">
    <source>
        <dbReference type="Proteomes" id="UP000001058"/>
    </source>
</evidence>
<dbReference type="GeneID" id="9626075"/>
<feature type="chain" id="PRO_5003124584" evidence="2">
    <location>
        <begin position="26"/>
        <end position="344"/>
    </location>
</feature>
<gene>
    <name evidence="3" type="ORF">VOLCADRAFT_100576</name>
</gene>
<evidence type="ECO:0000256" key="2">
    <source>
        <dbReference type="SAM" id="SignalP"/>
    </source>
</evidence>
<proteinExistence type="predicted"/>
<protein>
    <submittedName>
        <fullName evidence="3">Uncharacterized protein</fullName>
    </submittedName>
</protein>
<feature type="region of interest" description="Disordered" evidence="1">
    <location>
        <begin position="212"/>
        <end position="289"/>
    </location>
</feature>
<dbReference type="KEGG" id="vcn:VOLCADRAFT_100576"/>
<dbReference type="AlphaFoldDB" id="D8UKJ0"/>
<accession>D8UKJ0</accession>
<evidence type="ECO:0000256" key="1">
    <source>
        <dbReference type="SAM" id="MobiDB-lite"/>
    </source>
</evidence>
<dbReference type="EMBL" id="GL378448">
    <property type="protein sequence ID" value="EFJ39767.1"/>
    <property type="molecule type" value="Genomic_DNA"/>
</dbReference>
<reference evidence="3 4" key="1">
    <citation type="journal article" date="2010" name="Science">
        <title>Genomic analysis of organismal complexity in the multicellular green alga Volvox carteri.</title>
        <authorList>
            <person name="Prochnik S.E."/>
            <person name="Umen J."/>
            <person name="Nedelcu A.M."/>
            <person name="Hallmann A."/>
            <person name="Miller S.M."/>
            <person name="Nishii I."/>
            <person name="Ferris P."/>
            <person name="Kuo A."/>
            <person name="Mitros T."/>
            <person name="Fritz-Laylin L.K."/>
            <person name="Hellsten U."/>
            <person name="Chapman J."/>
            <person name="Simakov O."/>
            <person name="Rensing S.A."/>
            <person name="Terry A."/>
            <person name="Pangilinan J."/>
            <person name="Kapitonov V."/>
            <person name="Jurka J."/>
            <person name="Salamov A."/>
            <person name="Shapiro H."/>
            <person name="Schmutz J."/>
            <person name="Grimwood J."/>
            <person name="Lindquist E."/>
            <person name="Lucas S."/>
            <person name="Grigoriev I.V."/>
            <person name="Schmitt R."/>
            <person name="Kirk D."/>
            <person name="Rokhsar D.S."/>
        </authorList>
    </citation>
    <scope>NUCLEOTIDE SEQUENCE [LARGE SCALE GENOMIC DNA]</scope>
    <source>
        <strain evidence="4">f. Nagariensis / Eve</strain>
    </source>
</reference>
<keyword evidence="4" id="KW-1185">Reference proteome</keyword>
<dbReference type="Proteomes" id="UP000001058">
    <property type="component" value="Unassembled WGS sequence"/>
</dbReference>
<organism evidence="4">
    <name type="scientific">Volvox carteri f. nagariensis</name>
    <dbReference type="NCBI Taxonomy" id="3068"/>
    <lineage>
        <taxon>Eukaryota</taxon>
        <taxon>Viridiplantae</taxon>
        <taxon>Chlorophyta</taxon>
        <taxon>core chlorophytes</taxon>
        <taxon>Chlorophyceae</taxon>
        <taxon>CS clade</taxon>
        <taxon>Chlamydomonadales</taxon>
        <taxon>Volvocaceae</taxon>
        <taxon>Volvox</taxon>
    </lineage>
</organism>
<feature type="signal peptide" evidence="2">
    <location>
        <begin position="1"/>
        <end position="25"/>
    </location>
</feature>
<dbReference type="InParanoid" id="D8UKJ0"/>
<keyword evidence="2" id="KW-0732">Signal</keyword>
<sequence length="344" mass="37946">MHMQAWKNLASKAPALLVKFLDLVGIQWLTNVLEVMPNKNLVVEGSLMDPTAETRTVVNRLTRKWRRMGFDENPASTSCLWLVNLRSFLTRIIRKPWEYCSHKLGFCALPYVARMTRSVNDSPLGALLANHVYDAFSTDAIVAVITYKWDMYAARVWHHCGRSRDGECPWKNPCTHLQSKCSAKLLSFKITRLIAGFVNTISQIKDWYSDSTQASEDGADVQPGMEQASEDGANVQPGMEQASEDGADVQPGMEQASEDGANIQPGMEQASEDGADVQPGMEQASEDGANIQPGMEKSILASGQGLYLSKAGTCLPGCLLHEARVVPANYGQHHTTQPYWNLLA</sequence>
<dbReference type="RefSeq" id="XP_002959177.1">
    <property type="nucleotide sequence ID" value="XM_002959131.1"/>
</dbReference>
<name>D8UKJ0_VOLCA</name>